<keyword evidence="4 7" id="KW-0067">ATP-binding</keyword>
<feature type="region of interest" description="Adenylyl removase" evidence="7">
    <location>
        <begin position="1"/>
        <end position="455"/>
    </location>
</feature>
<dbReference type="Gene3D" id="1.20.120.1510">
    <property type="match status" value="1"/>
</dbReference>
<dbReference type="EC" id="2.7.7.42" evidence="7"/>
<evidence type="ECO:0000256" key="3">
    <source>
        <dbReference type="ARBA" id="ARBA00022741"/>
    </source>
</evidence>
<accession>A0ABQ2LE51</accession>
<dbReference type="NCBIfam" id="NF010706">
    <property type="entry name" value="PRK14108.1"/>
    <property type="match status" value="1"/>
</dbReference>
<comment type="catalytic activity">
    <reaction evidence="7">
        <text>[glutamine synthetase]-O(4)-(5'-adenylyl)-L-tyrosine + phosphate = [glutamine synthetase]-L-tyrosine + ADP</text>
        <dbReference type="Rhea" id="RHEA:43716"/>
        <dbReference type="Rhea" id="RHEA-COMP:10660"/>
        <dbReference type="Rhea" id="RHEA-COMP:10661"/>
        <dbReference type="ChEBI" id="CHEBI:43474"/>
        <dbReference type="ChEBI" id="CHEBI:46858"/>
        <dbReference type="ChEBI" id="CHEBI:83624"/>
        <dbReference type="ChEBI" id="CHEBI:456216"/>
        <dbReference type="EC" id="2.7.7.89"/>
    </reaction>
</comment>
<evidence type="ECO:0000256" key="7">
    <source>
        <dbReference type="HAMAP-Rule" id="MF_00802"/>
    </source>
</evidence>
<evidence type="ECO:0000259" key="8">
    <source>
        <dbReference type="Pfam" id="PF03710"/>
    </source>
</evidence>
<comment type="cofactor">
    <cofactor evidence="7">
        <name>Mg(2+)</name>
        <dbReference type="ChEBI" id="CHEBI:18420"/>
    </cofactor>
</comment>
<dbReference type="Gene3D" id="1.20.120.330">
    <property type="entry name" value="Nucleotidyltransferases domain 2"/>
    <property type="match status" value="2"/>
</dbReference>
<keyword evidence="11" id="KW-1185">Reference proteome</keyword>
<dbReference type="PANTHER" id="PTHR30621">
    <property type="entry name" value="GLUTAMINE SYNTHETASE ADENYLYLTRANSFERASE"/>
    <property type="match status" value="1"/>
</dbReference>
<evidence type="ECO:0000259" key="9">
    <source>
        <dbReference type="Pfam" id="PF08335"/>
    </source>
</evidence>
<dbReference type="InterPro" id="IPR013546">
    <property type="entry name" value="PII_UdlTrfase/GS_AdlTrfase"/>
</dbReference>
<feature type="domain" description="Glutamate-ammonia ligase adenylyltransferase repeated" evidence="8">
    <location>
        <begin position="555"/>
        <end position="797"/>
    </location>
</feature>
<comment type="caution">
    <text evidence="10">The sequence shown here is derived from an EMBL/GenBank/DDBJ whole genome shotgun (WGS) entry which is preliminary data.</text>
</comment>
<dbReference type="NCBIfam" id="NF008292">
    <property type="entry name" value="PRK11072.1"/>
    <property type="match status" value="1"/>
</dbReference>
<comment type="catalytic activity">
    <reaction evidence="7">
        <text>[glutamine synthetase]-L-tyrosine + ATP = [glutamine synthetase]-O(4)-(5'-adenylyl)-L-tyrosine + diphosphate</text>
        <dbReference type="Rhea" id="RHEA:18589"/>
        <dbReference type="Rhea" id="RHEA-COMP:10660"/>
        <dbReference type="Rhea" id="RHEA-COMP:10661"/>
        <dbReference type="ChEBI" id="CHEBI:30616"/>
        <dbReference type="ChEBI" id="CHEBI:33019"/>
        <dbReference type="ChEBI" id="CHEBI:46858"/>
        <dbReference type="ChEBI" id="CHEBI:83624"/>
        <dbReference type="EC" id="2.7.7.42"/>
    </reaction>
</comment>
<organism evidence="10 11">
    <name type="scientific">Iodidimonas muriae</name>
    <dbReference type="NCBI Taxonomy" id="261467"/>
    <lineage>
        <taxon>Bacteria</taxon>
        <taxon>Pseudomonadati</taxon>
        <taxon>Pseudomonadota</taxon>
        <taxon>Alphaproteobacteria</taxon>
        <taxon>Iodidimonadales</taxon>
        <taxon>Iodidimonadaceae</taxon>
        <taxon>Iodidimonas</taxon>
    </lineage>
</organism>
<feature type="domain" description="Glutamate-ammonia ligase adenylyltransferase repeated" evidence="8">
    <location>
        <begin position="44"/>
        <end position="287"/>
    </location>
</feature>
<dbReference type="SUPFAM" id="SSF81301">
    <property type="entry name" value="Nucleotidyltransferase"/>
    <property type="match status" value="2"/>
</dbReference>
<feature type="domain" description="PII-uridylyltransferase/Glutamine-synthetase adenylyltransferase" evidence="9">
    <location>
        <begin position="310"/>
        <end position="450"/>
    </location>
</feature>
<dbReference type="InterPro" id="IPR023057">
    <property type="entry name" value="GlnE"/>
</dbReference>
<dbReference type="Gene3D" id="3.30.460.10">
    <property type="entry name" value="Beta Polymerase, domain 2"/>
    <property type="match status" value="2"/>
</dbReference>
<dbReference type="RefSeq" id="WP_188873849.1">
    <property type="nucleotide sequence ID" value="NZ_BMOV01000006.1"/>
</dbReference>
<dbReference type="HAMAP" id="MF_00802">
    <property type="entry name" value="GlnE"/>
    <property type="match status" value="1"/>
</dbReference>
<gene>
    <name evidence="7 10" type="primary">glnE</name>
    <name evidence="10" type="ORF">GCM10007972_19450</name>
</gene>
<feature type="domain" description="PII-uridylyltransferase/Glutamine-synthetase adenylyltransferase" evidence="9">
    <location>
        <begin position="829"/>
        <end position="952"/>
    </location>
</feature>
<dbReference type="Pfam" id="PF08335">
    <property type="entry name" value="GlnD_UR_UTase"/>
    <property type="match status" value="2"/>
</dbReference>
<dbReference type="CDD" id="cd05401">
    <property type="entry name" value="NT_GlnE_GlnD_like"/>
    <property type="match status" value="2"/>
</dbReference>
<proteinExistence type="inferred from homology"/>
<evidence type="ECO:0000256" key="4">
    <source>
        <dbReference type="ARBA" id="ARBA00022840"/>
    </source>
</evidence>
<dbReference type="GO" id="GO:0016779">
    <property type="term" value="F:nucleotidyltransferase activity"/>
    <property type="evidence" value="ECO:0007669"/>
    <property type="project" value="UniProtKB-KW"/>
</dbReference>
<dbReference type="InterPro" id="IPR043519">
    <property type="entry name" value="NT_sf"/>
</dbReference>
<dbReference type="EMBL" id="BMOV01000006">
    <property type="protein sequence ID" value="GGO13335.1"/>
    <property type="molecule type" value="Genomic_DNA"/>
</dbReference>
<dbReference type="Proteomes" id="UP000602381">
    <property type="component" value="Unassembled WGS sequence"/>
</dbReference>
<keyword evidence="6 7" id="KW-0511">Multifunctional enzyme</keyword>
<sequence>MSGIALPFDVGKAADEYDALLNAQLTEEQLDALCTPKAKSLVYALAGNSPYLARSLHLAPDIMADLMLKSADALFEQEMEALEACDRSISMDQLMTHLRKSKIRVSFLIAAADIGKYWGLEDVTSALSRFADRCINLAVEHLLSQRVVQGELASWESETALNQTNNSGYFVLAMGKLGAYELNYSSDIDLIVLYDEDVVHYTGKRTLSDCMIKMTRDLVTILERRTADGYVFRTDLRLRPDPGATPLALSVGAAESYYQSTAQSWERAAMIKARVCAGDHRAGAAYLERLRPFIWRRSMDFAAIEDIHGIKNQIHRHHHHGAFKLAGFDVKLGYGGIREVEFYTQIHQLIAAGREPFLRIPQTLGALDALLEMGRISEPVRNDLAAAYRFLRQLEHRLQMVDDAQTHALPEQDDGQKRIACFAGFDSVEALTRSLKAHLDRVSTHYDQLLPDSPDGNTTLNEAQLIALLEQLGFEAPTTMAALIEGWRRGRYRSLRTARARGLLEKTLKPLLEAFSKTAQPDRSLTRFDSFLSQLPAGIQLFSLFHSNPSLFRLIARIMGIAPALAENLAKRPQLVDALLDPTFFAPLPSREELRDDLRRTLKRARDYQDVLDMVRRWTDERKFQLGVQALEAISDVRETSLSMTDLADAVLAELLPLVEADYQKRHGTFKEGALCIVSMGKFGSRELSFGSDLDLVFLYSVEEGATLSSGPKAVSPSRYYSGLGQALVTAITVLTLEGRLWEVDTRLRPSGSAGPLVVTLQTFVDYYREAAWTWEHMALTRARVTATPDDLAQKVQQAITRTLTSERDQKALLPAVAEMRQRLAQEFPVTNPWSLKHVRGGLMDLEFIVQYLLLREGARHPQIFTPRLDDCLDHLVTAKALDPDDGRVLKQAHSLYHAVQSLLRLTLGDNPDEDGFVPELRAALARATAFERFEDMRQSMLDMQARVFALYHKIIERNIA</sequence>
<dbReference type="EC" id="2.7.7.89" evidence="7"/>
<keyword evidence="1 7" id="KW-0808">Transferase</keyword>
<feature type="region of interest" description="Adenylyl transferase" evidence="7">
    <location>
        <begin position="456"/>
        <end position="961"/>
    </location>
</feature>
<name>A0ABQ2LE51_9PROT</name>
<evidence type="ECO:0000256" key="6">
    <source>
        <dbReference type="ARBA" id="ARBA00023268"/>
    </source>
</evidence>
<keyword evidence="3 7" id="KW-0547">Nucleotide-binding</keyword>
<comment type="similarity">
    <text evidence="7">Belongs to the GlnE family.</text>
</comment>
<evidence type="ECO:0000313" key="10">
    <source>
        <dbReference type="EMBL" id="GGO13335.1"/>
    </source>
</evidence>
<protein>
    <recommendedName>
        <fullName evidence="7">Bifunctional glutamine synthetase adenylyltransferase/adenylyl-removing enzyme</fullName>
    </recommendedName>
    <alternativeName>
        <fullName evidence="7">ATP:glutamine synthetase adenylyltransferase</fullName>
    </alternativeName>
    <alternativeName>
        <fullName evidence="7">ATase</fullName>
    </alternativeName>
    <domain>
        <recommendedName>
            <fullName evidence="7">Glutamine synthetase adenylyl-L-tyrosine phosphorylase</fullName>
            <ecNumber evidence="7">2.7.7.89</ecNumber>
        </recommendedName>
        <alternativeName>
            <fullName evidence="7">Adenylyl removase</fullName>
            <shortName evidence="7">AR</shortName>
            <shortName evidence="7">AT-N</shortName>
        </alternativeName>
    </domain>
    <domain>
        <recommendedName>
            <fullName evidence="7">Glutamine synthetase adenylyl transferase</fullName>
            <ecNumber evidence="7">2.7.7.42</ecNumber>
        </recommendedName>
        <alternativeName>
            <fullName evidence="7">Adenylyl transferase</fullName>
            <shortName evidence="7">AT</shortName>
            <shortName evidence="7">AT-C</shortName>
        </alternativeName>
    </domain>
</protein>
<evidence type="ECO:0000256" key="5">
    <source>
        <dbReference type="ARBA" id="ARBA00022842"/>
    </source>
</evidence>
<keyword evidence="5 7" id="KW-0460">Magnesium</keyword>
<reference evidence="11" key="1">
    <citation type="journal article" date="2019" name="Int. J. Syst. Evol. Microbiol.">
        <title>The Global Catalogue of Microorganisms (GCM) 10K type strain sequencing project: providing services to taxonomists for standard genome sequencing and annotation.</title>
        <authorList>
            <consortium name="The Broad Institute Genomics Platform"/>
            <consortium name="The Broad Institute Genome Sequencing Center for Infectious Disease"/>
            <person name="Wu L."/>
            <person name="Ma J."/>
        </authorList>
    </citation>
    <scope>NUCLEOTIDE SEQUENCE [LARGE SCALE GENOMIC DNA]</scope>
    <source>
        <strain evidence="11">JCM 17843</strain>
    </source>
</reference>
<comment type="function">
    <text evidence="7">Involved in the regulation of glutamine synthetase GlnA, a key enzyme in the process to assimilate ammonia. When cellular nitrogen levels are high, the C-terminal adenylyl transferase (AT) inactivates GlnA by covalent transfer of an adenylyl group from ATP to specific tyrosine residue of GlnA, thus reducing its activity. Conversely, when nitrogen levels are low, the N-terminal adenylyl removase (AR) activates GlnA by removing the adenylyl group by phosphorolysis, increasing its activity. The regulatory region of GlnE binds the signal transduction protein PII (GlnB) which indicates the nitrogen status of the cell.</text>
</comment>
<evidence type="ECO:0000256" key="2">
    <source>
        <dbReference type="ARBA" id="ARBA00022695"/>
    </source>
</evidence>
<dbReference type="Pfam" id="PF03710">
    <property type="entry name" value="GlnE"/>
    <property type="match status" value="2"/>
</dbReference>
<evidence type="ECO:0000256" key="1">
    <source>
        <dbReference type="ARBA" id="ARBA00022679"/>
    </source>
</evidence>
<evidence type="ECO:0000313" key="11">
    <source>
        <dbReference type="Proteomes" id="UP000602381"/>
    </source>
</evidence>
<dbReference type="SUPFAM" id="SSF81593">
    <property type="entry name" value="Nucleotidyltransferase substrate binding subunit/domain"/>
    <property type="match status" value="2"/>
</dbReference>
<dbReference type="InterPro" id="IPR005190">
    <property type="entry name" value="GlnE_rpt_dom"/>
</dbReference>
<keyword evidence="2 7" id="KW-0548">Nucleotidyltransferase</keyword>
<dbReference type="PANTHER" id="PTHR30621:SF0">
    <property type="entry name" value="BIFUNCTIONAL GLUTAMINE SYNTHETASE ADENYLYLTRANSFERASE_ADENYLYL-REMOVING ENZYME"/>
    <property type="match status" value="1"/>
</dbReference>